<accession>E4ZRU2</accession>
<keyword evidence="3" id="KW-1185">Reference proteome</keyword>
<dbReference type="Proteomes" id="UP000002668">
    <property type="component" value="Genome"/>
</dbReference>
<evidence type="ECO:0000259" key="1">
    <source>
        <dbReference type="Pfam" id="PF06985"/>
    </source>
</evidence>
<dbReference type="EMBL" id="FP929116">
    <property type="protein sequence ID" value="CBX93939.1"/>
    <property type="molecule type" value="Genomic_DNA"/>
</dbReference>
<sequence>MIESSVERHESLCGFCQHLRLGHLIYCKSVSESINFGTWDDIKSVQGCALHDLLQQDVSHWPEDSSSRTFATGLRLKSSVYPATDRQDLLGLYAYMEVPPRYSCFRRLKIWCPTEAVSSRQDSHVHVSKLINWAHLRSTIEECWDKHELGSTGQSNAVKLPAAFRCIDVQERKLVQLSQLRCRYVTLSYVWGLCTDKTKLMSTLSTVREYEERGGLSMKHMPATIEDAIQVCLHMGERYLWADRLRIQGIVQDDVEDKKDQIAGMQNIYSNAAYTIITLCGDNMNVRIPGVSEARQLSIREYRMCGLQIRTCLPDLDDSMKDSVWGTRAWTYQEHLLSRRQLFLTPTQSFWGCPEGITSEEAMLNGNDPDIHSQEWSLAQKSTDTSPQFQSYRDICSSYNMRNFSCSSDVYNAFAGIATAIYGVRNYSENFTCGLPLHDIDAALLWTATKKMELRTSSEICLPSWSWSSISGAIGFHHIFGSLVRWTVNMSGHDEKRPNETGSCENSFQLTGHITFPWNDYPDGFPSFHSDESSLRMSTPCLNIALAVAEGCLSETLAHEPIQKLQHMTFDEYNEFAKSKWPSYSEFCHDAFDTLPTCQAPAGISQIPQTLLSTRGQTSLVQISRHATHAQGCHPQWEIKTLNGKCIGILTKPRTIDLTSKEFQLHGQIFKLLAISVGCGDHYNIPNCFPESLKHRTHIPADIYRSLNITYEDCDGTLLRPPPTVNVLLLGEAEPFAYRISLGIVFLRKWAELERKFENITLC</sequence>
<dbReference type="AlphaFoldDB" id="E4ZRU2"/>
<evidence type="ECO:0000313" key="3">
    <source>
        <dbReference type="Proteomes" id="UP000002668"/>
    </source>
</evidence>
<dbReference type="eggNOG" id="ENOG502SPK6">
    <property type="taxonomic scope" value="Eukaryota"/>
</dbReference>
<dbReference type="VEuPathDB" id="FungiDB:LEMA_P036130.1"/>
<feature type="domain" description="Heterokaryon incompatibility" evidence="1">
    <location>
        <begin position="184"/>
        <end position="334"/>
    </location>
</feature>
<dbReference type="OMA" id="NITINWQ"/>
<organism evidence="3">
    <name type="scientific">Leptosphaeria maculans (strain JN3 / isolate v23.1.3 / race Av1-4-5-6-7-8)</name>
    <name type="common">Blackleg fungus</name>
    <name type="synonym">Phoma lingam</name>
    <dbReference type="NCBI Taxonomy" id="985895"/>
    <lineage>
        <taxon>Eukaryota</taxon>
        <taxon>Fungi</taxon>
        <taxon>Dikarya</taxon>
        <taxon>Ascomycota</taxon>
        <taxon>Pezizomycotina</taxon>
        <taxon>Dothideomycetes</taxon>
        <taxon>Pleosporomycetidae</taxon>
        <taxon>Pleosporales</taxon>
        <taxon>Pleosporineae</taxon>
        <taxon>Leptosphaeriaceae</taxon>
        <taxon>Plenodomus</taxon>
        <taxon>Plenodomus lingam/Leptosphaeria maculans species complex</taxon>
    </lineage>
</organism>
<protein>
    <recommendedName>
        <fullName evidence="1">Heterokaryon incompatibility domain-containing protein</fullName>
    </recommendedName>
</protein>
<gene>
    <name evidence="2" type="ORF">LEMA_P036130.1</name>
</gene>
<name>E4ZRU2_LEPMJ</name>
<dbReference type="PANTHER" id="PTHR33112">
    <property type="entry name" value="DOMAIN PROTEIN, PUTATIVE-RELATED"/>
    <property type="match status" value="1"/>
</dbReference>
<dbReference type="OrthoDB" id="5135333at2759"/>
<dbReference type="InterPro" id="IPR010730">
    <property type="entry name" value="HET"/>
</dbReference>
<evidence type="ECO:0000313" key="2">
    <source>
        <dbReference type="EMBL" id="CBX93939.1"/>
    </source>
</evidence>
<dbReference type="PANTHER" id="PTHR33112:SF12">
    <property type="entry name" value="HETEROKARYON INCOMPATIBILITY DOMAIN-CONTAINING PROTEIN"/>
    <property type="match status" value="1"/>
</dbReference>
<dbReference type="HOGENOM" id="CLU_003953_7_0_1"/>
<proteinExistence type="predicted"/>
<dbReference type="STRING" id="985895.E4ZRU2"/>
<dbReference type="InParanoid" id="E4ZRU2"/>
<dbReference type="Pfam" id="PF06985">
    <property type="entry name" value="HET"/>
    <property type="match status" value="1"/>
</dbReference>
<reference evidence="3" key="1">
    <citation type="journal article" date="2011" name="Nat. Commun.">
        <title>Effector diversification within compartments of the Leptosphaeria maculans genome affected by Repeat-Induced Point mutations.</title>
        <authorList>
            <person name="Rouxel T."/>
            <person name="Grandaubert J."/>
            <person name="Hane J.K."/>
            <person name="Hoede C."/>
            <person name="van de Wouw A.P."/>
            <person name="Couloux A."/>
            <person name="Dominguez V."/>
            <person name="Anthouard V."/>
            <person name="Bally P."/>
            <person name="Bourras S."/>
            <person name="Cozijnsen A.J."/>
            <person name="Ciuffetti L.M."/>
            <person name="Degrave A."/>
            <person name="Dilmaghani A."/>
            <person name="Duret L."/>
            <person name="Fudal I."/>
            <person name="Goodwin S.B."/>
            <person name="Gout L."/>
            <person name="Glaser N."/>
            <person name="Linglin J."/>
            <person name="Kema G.H.J."/>
            <person name="Lapalu N."/>
            <person name="Lawrence C.B."/>
            <person name="May K."/>
            <person name="Meyer M."/>
            <person name="Ollivier B."/>
            <person name="Poulain J."/>
            <person name="Schoch C.L."/>
            <person name="Simon A."/>
            <person name="Spatafora J.W."/>
            <person name="Stachowiak A."/>
            <person name="Turgeon B.G."/>
            <person name="Tyler B.M."/>
            <person name="Vincent D."/>
            <person name="Weissenbach J."/>
            <person name="Amselem J."/>
            <person name="Quesneville H."/>
            <person name="Oliver R.P."/>
            <person name="Wincker P."/>
            <person name="Balesdent M.-H."/>
            <person name="Howlett B.J."/>
        </authorList>
    </citation>
    <scope>NUCLEOTIDE SEQUENCE [LARGE SCALE GENOMIC DNA]</scope>
    <source>
        <strain evidence="3">JN3 / isolate v23.1.3 / race Av1-4-5-6-7-8</strain>
    </source>
</reference>